<organism evidence="9 10">
    <name type="scientific">Nocardiopsis kunsanensis</name>
    <dbReference type="NCBI Taxonomy" id="141693"/>
    <lineage>
        <taxon>Bacteria</taxon>
        <taxon>Bacillati</taxon>
        <taxon>Actinomycetota</taxon>
        <taxon>Actinomycetes</taxon>
        <taxon>Streptosporangiales</taxon>
        <taxon>Nocardiopsidaceae</taxon>
        <taxon>Nocardiopsis</taxon>
    </lineage>
</organism>
<evidence type="ECO:0000259" key="8">
    <source>
        <dbReference type="Pfam" id="PF01435"/>
    </source>
</evidence>
<evidence type="ECO:0000256" key="3">
    <source>
        <dbReference type="ARBA" id="ARBA00022801"/>
    </source>
</evidence>
<reference evidence="9 10" key="1">
    <citation type="journal article" date="2014" name="Int. J. Syst. Evol. Microbiol.">
        <title>Complete genome sequence of Corynebacterium casei LMG S-19264T (=DSM 44701T), isolated from a smear-ripened cheese.</title>
        <authorList>
            <consortium name="US DOE Joint Genome Institute (JGI-PGF)"/>
            <person name="Walter F."/>
            <person name="Albersmeier A."/>
            <person name="Kalinowski J."/>
            <person name="Ruckert C."/>
        </authorList>
    </citation>
    <scope>NUCLEOTIDE SEQUENCE [LARGE SCALE GENOMIC DNA]</scope>
    <source>
        <strain evidence="9 10">KCTC 19473</strain>
    </source>
</reference>
<evidence type="ECO:0000313" key="9">
    <source>
        <dbReference type="EMBL" id="GHD24714.1"/>
    </source>
</evidence>
<dbReference type="Proteomes" id="UP000654947">
    <property type="component" value="Unassembled WGS sequence"/>
</dbReference>
<evidence type="ECO:0000256" key="5">
    <source>
        <dbReference type="ARBA" id="ARBA00023049"/>
    </source>
</evidence>
<feature type="transmembrane region" description="Helical" evidence="7">
    <location>
        <begin position="88"/>
        <end position="109"/>
    </location>
</feature>
<keyword evidence="3 6" id="KW-0378">Hydrolase</keyword>
<keyword evidence="1 6" id="KW-0645">Protease</keyword>
<feature type="domain" description="Peptidase M48" evidence="8">
    <location>
        <begin position="143"/>
        <end position="196"/>
    </location>
</feature>
<dbReference type="InterPro" id="IPR052173">
    <property type="entry name" value="Beta-lactam_resp_regulator"/>
</dbReference>
<keyword evidence="10" id="KW-1185">Reference proteome</keyword>
<dbReference type="CDD" id="cd07326">
    <property type="entry name" value="M56_BlaR1_MecR1_like"/>
    <property type="match status" value="1"/>
</dbReference>
<keyword evidence="4 6" id="KW-0862">Zinc</keyword>
<comment type="similarity">
    <text evidence="6">Belongs to the peptidase M48 family.</text>
</comment>
<evidence type="ECO:0000313" key="10">
    <source>
        <dbReference type="Proteomes" id="UP000654947"/>
    </source>
</evidence>
<evidence type="ECO:0000256" key="2">
    <source>
        <dbReference type="ARBA" id="ARBA00022723"/>
    </source>
</evidence>
<dbReference type="AlphaFoldDB" id="A0A918XC16"/>
<evidence type="ECO:0000256" key="1">
    <source>
        <dbReference type="ARBA" id="ARBA00022670"/>
    </source>
</evidence>
<evidence type="ECO:0000256" key="4">
    <source>
        <dbReference type="ARBA" id="ARBA00022833"/>
    </source>
</evidence>
<evidence type="ECO:0000256" key="7">
    <source>
        <dbReference type="SAM" id="Phobius"/>
    </source>
</evidence>
<comment type="cofactor">
    <cofactor evidence="6">
        <name>Zn(2+)</name>
        <dbReference type="ChEBI" id="CHEBI:29105"/>
    </cofactor>
    <text evidence="6">Binds 1 zinc ion per subunit.</text>
</comment>
<comment type="caution">
    <text evidence="9">The sequence shown here is derived from an EMBL/GenBank/DDBJ whole genome shotgun (WGS) entry which is preliminary data.</text>
</comment>
<dbReference type="EMBL" id="BMXL01000008">
    <property type="protein sequence ID" value="GHD24714.1"/>
    <property type="molecule type" value="Genomic_DNA"/>
</dbReference>
<dbReference type="GO" id="GO:0006508">
    <property type="term" value="P:proteolysis"/>
    <property type="evidence" value="ECO:0007669"/>
    <property type="project" value="UniProtKB-KW"/>
</dbReference>
<dbReference type="RefSeq" id="WP_017577184.1">
    <property type="nucleotide sequence ID" value="NZ_BMXL01000008.1"/>
</dbReference>
<dbReference type="Gene3D" id="3.30.2010.10">
    <property type="entry name" value="Metalloproteases ('zincins'), catalytic domain"/>
    <property type="match status" value="1"/>
</dbReference>
<feature type="transmembrane region" description="Helical" evidence="7">
    <location>
        <begin position="289"/>
        <end position="312"/>
    </location>
</feature>
<dbReference type="GO" id="GO:0004222">
    <property type="term" value="F:metalloendopeptidase activity"/>
    <property type="evidence" value="ECO:0007669"/>
    <property type="project" value="InterPro"/>
</dbReference>
<name>A0A918XC16_9ACTN</name>
<keyword evidence="7" id="KW-1133">Transmembrane helix</keyword>
<dbReference type="GO" id="GO:0046872">
    <property type="term" value="F:metal ion binding"/>
    <property type="evidence" value="ECO:0007669"/>
    <property type="project" value="UniProtKB-KW"/>
</dbReference>
<keyword evidence="7" id="KW-0472">Membrane</keyword>
<evidence type="ECO:0000256" key="6">
    <source>
        <dbReference type="RuleBase" id="RU003983"/>
    </source>
</evidence>
<keyword evidence="7" id="KW-0812">Transmembrane</keyword>
<proteinExistence type="inferred from homology"/>
<dbReference type="InterPro" id="IPR001915">
    <property type="entry name" value="Peptidase_M48"/>
</dbReference>
<sequence>MILIAAAAGSAALLSLAGPALVRWCARAGDLPPRHLLTLWTVALLAWTASWVTLVFTVVAEVMGPGLKGFVTACITLLQAVSSSGAGTVVAVLAPVAALAAGRLCWILVRRYAGSVRWRREHHRELTAGARQRCLGGRDVWLLQARRPDAYCVPGRRSGVVLTQGALDVLSHRQLLAVLAHEDAHLRGRHHVLVAASRLLDTAFPRVPLLRTAVREIPVLAEWAADDHAARTVGRSPLLHAIGAMVAPAEPDPSGRTLAASGACPVQRARRLLPGAASGTGRSARAATVLAAMVLLAVPPAAVLSTAVLTVVGSPPCVCTI</sequence>
<gene>
    <name evidence="9" type="ORF">GCM10007147_21150</name>
</gene>
<dbReference type="Pfam" id="PF01435">
    <property type="entry name" value="Peptidase_M48"/>
    <property type="match status" value="1"/>
</dbReference>
<dbReference type="PANTHER" id="PTHR34978:SF3">
    <property type="entry name" value="SLR0241 PROTEIN"/>
    <property type="match status" value="1"/>
</dbReference>
<feature type="transmembrane region" description="Helical" evidence="7">
    <location>
        <begin position="38"/>
        <end position="59"/>
    </location>
</feature>
<protein>
    <recommendedName>
        <fullName evidence="8">Peptidase M48 domain-containing protein</fullName>
    </recommendedName>
</protein>
<accession>A0A918XC16</accession>
<keyword evidence="2" id="KW-0479">Metal-binding</keyword>
<dbReference type="PANTHER" id="PTHR34978">
    <property type="entry name" value="POSSIBLE SENSOR-TRANSDUCER PROTEIN BLAR"/>
    <property type="match status" value="1"/>
</dbReference>
<keyword evidence="5 6" id="KW-0482">Metalloprotease</keyword>